<evidence type="ECO:0000313" key="2">
    <source>
        <dbReference type="EMBL" id="TKS55826.1"/>
    </source>
</evidence>
<organism evidence="2 3">
    <name type="scientific">Mesohalobacter halotolerans</name>
    <dbReference type="NCBI Taxonomy" id="1883405"/>
    <lineage>
        <taxon>Bacteria</taxon>
        <taxon>Pseudomonadati</taxon>
        <taxon>Bacteroidota</taxon>
        <taxon>Flavobacteriia</taxon>
        <taxon>Flavobacteriales</taxon>
        <taxon>Flavobacteriaceae</taxon>
        <taxon>Mesohalobacter</taxon>
    </lineage>
</organism>
<keyword evidence="1" id="KW-0812">Transmembrane</keyword>
<comment type="caution">
    <text evidence="2">The sequence shown here is derived from an EMBL/GenBank/DDBJ whole genome shotgun (WGS) entry which is preliminary data.</text>
</comment>
<dbReference type="OrthoDB" id="1450430at2"/>
<name>A0A4U5TPE0_9FLAO</name>
<keyword evidence="3" id="KW-1185">Reference proteome</keyword>
<evidence type="ECO:0000256" key="1">
    <source>
        <dbReference type="SAM" id="Phobius"/>
    </source>
</evidence>
<dbReference type="Proteomes" id="UP000306552">
    <property type="component" value="Unassembled WGS sequence"/>
</dbReference>
<keyword evidence="1" id="KW-0472">Membrane</keyword>
<sequence length="110" mass="12660">MTEKSRRQATLGKKALHLVIETCSKNRSVHLLKRNVFKYLPWEIPHTGIHWLFYYNSKGLQIPIGVWLLLIIPQIVVIGYFVSILLNKGNQGIYDVISQTTIACRINDVI</sequence>
<evidence type="ECO:0000313" key="3">
    <source>
        <dbReference type="Proteomes" id="UP000306552"/>
    </source>
</evidence>
<feature type="transmembrane region" description="Helical" evidence="1">
    <location>
        <begin position="64"/>
        <end position="86"/>
    </location>
</feature>
<reference evidence="2 3" key="1">
    <citation type="submission" date="2019-04" db="EMBL/GenBank/DDBJ databases">
        <title>Psychroflexus halotolerans sp. nov., isolated from a marine solar saltern.</title>
        <authorList>
            <person name="Feng X."/>
        </authorList>
    </citation>
    <scope>NUCLEOTIDE SEQUENCE [LARGE SCALE GENOMIC DNA]</scope>
    <source>
        <strain evidence="2 3">WDS2C27</strain>
    </source>
</reference>
<gene>
    <name evidence="2" type="ORF">FCN74_10590</name>
</gene>
<protein>
    <submittedName>
        <fullName evidence="2">Uncharacterized protein</fullName>
    </submittedName>
</protein>
<accession>A0A4U5TPE0</accession>
<proteinExistence type="predicted"/>
<dbReference type="AlphaFoldDB" id="A0A4U5TPE0"/>
<dbReference type="EMBL" id="SWMU01000004">
    <property type="protein sequence ID" value="TKS55826.1"/>
    <property type="molecule type" value="Genomic_DNA"/>
</dbReference>
<keyword evidence="1" id="KW-1133">Transmembrane helix</keyword>